<dbReference type="PANTHER" id="PTHR32294">
    <property type="entry name" value="DNA POLYMERASE III SUBUNIT ALPHA"/>
    <property type="match status" value="1"/>
</dbReference>
<feature type="non-terminal residue" evidence="2">
    <location>
        <position position="89"/>
    </location>
</feature>
<dbReference type="SUPFAM" id="SSF89550">
    <property type="entry name" value="PHP domain-like"/>
    <property type="match status" value="1"/>
</dbReference>
<dbReference type="GO" id="GO:0003887">
    <property type="term" value="F:DNA-directed DNA polymerase activity"/>
    <property type="evidence" value="ECO:0007669"/>
    <property type="project" value="UniProtKB-EC"/>
</dbReference>
<dbReference type="EMBL" id="CADCWF010000326">
    <property type="protein sequence ID" value="CAA9578570.1"/>
    <property type="molecule type" value="Genomic_DNA"/>
</dbReference>
<accession>A0A6J4VKL3</accession>
<proteinExistence type="predicted"/>
<dbReference type="GO" id="GO:0006260">
    <property type="term" value="P:DNA replication"/>
    <property type="evidence" value="ECO:0007669"/>
    <property type="project" value="InterPro"/>
</dbReference>
<dbReference type="AlphaFoldDB" id="A0A6J4VKL3"/>
<dbReference type="CDD" id="cd07431">
    <property type="entry name" value="PHP_PolIIIA"/>
    <property type="match status" value="1"/>
</dbReference>
<dbReference type="InterPro" id="IPR004805">
    <property type="entry name" value="DnaE2/DnaE/PolC"/>
</dbReference>
<feature type="domain" description="Polymerase/histidinol phosphatase N-terminal" evidence="1">
    <location>
        <begin position="5"/>
        <end position="72"/>
    </location>
</feature>
<dbReference type="Pfam" id="PF02811">
    <property type="entry name" value="PHP"/>
    <property type="match status" value="1"/>
</dbReference>
<evidence type="ECO:0000313" key="2">
    <source>
        <dbReference type="EMBL" id="CAA9578570.1"/>
    </source>
</evidence>
<gene>
    <name evidence="2" type="ORF">AVDCRST_MAG59-4380</name>
</gene>
<dbReference type="SMART" id="SM00481">
    <property type="entry name" value="POLIIIAc"/>
    <property type="match status" value="1"/>
</dbReference>
<keyword evidence="2" id="KW-0548">Nucleotidyltransferase</keyword>
<organism evidence="2">
    <name type="scientific">uncultured Thermomicrobiales bacterium</name>
    <dbReference type="NCBI Taxonomy" id="1645740"/>
    <lineage>
        <taxon>Bacteria</taxon>
        <taxon>Pseudomonadati</taxon>
        <taxon>Thermomicrobiota</taxon>
        <taxon>Thermomicrobia</taxon>
        <taxon>Thermomicrobiales</taxon>
        <taxon>environmental samples</taxon>
    </lineage>
</organism>
<dbReference type="Gene3D" id="3.20.20.140">
    <property type="entry name" value="Metal-dependent hydrolases"/>
    <property type="match status" value="1"/>
</dbReference>
<reference evidence="2" key="1">
    <citation type="submission" date="2020-02" db="EMBL/GenBank/DDBJ databases">
        <authorList>
            <person name="Meier V. D."/>
        </authorList>
    </citation>
    <scope>NUCLEOTIDE SEQUENCE</scope>
    <source>
        <strain evidence="2">AVDCRST_MAG59</strain>
    </source>
</reference>
<dbReference type="EC" id="2.7.7.7" evidence="2"/>
<protein>
    <submittedName>
        <fullName evidence="2">Error-prone repair homolog of DNA polymerase III alpha subunit</fullName>
        <ecNumber evidence="2">2.7.7.7</ecNumber>
    </submittedName>
</protein>
<sequence length="89" mass="9158">MPPYAELHLHTAFSFLDGASLPEELVATAADLGYSSLAVTDHDGLYGALEFARAARAADIAPITGAELTLADGSHLTLLAETAAGYANL</sequence>
<evidence type="ECO:0000259" key="1">
    <source>
        <dbReference type="SMART" id="SM00481"/>
    </source>
</evidence>
<dbReference type="InterPro" id="IPR004013">
    <property type="entry name" value="PHP_dom"/>
</dbReference>
<dbReference type="GO" id="GO:0008408">
    <property type="term" value="F:3'-5' exonuclease activity"/>
    <property type="evidence" value="ECO:0007669"/>
    <property type="project" value="InterPro"/>
</dbReference>
<dbReference type="InterPro" id="IPR016195">
    <property type="entry name" value="Pol/histidinol_Pase-like"/>
</dbReference>
<name>A0A6J4VKL3_9BACT</name>
<dbReference type="InterPro" id="IPR003141">
    <property type="entry name" value="Pol/His_phosphatase_N"/>
</dbReference>
<dbReference type="PANTHER" id="PTHR32294:SF4">
    <property type="entry name" value="ERROR-PRONE DNA POLYMERASE"/>
    <property type="match status" value="1"/>
</dbReference>
<keyword evidence="2" id="KW-0808">Transferase</keyword>